<feature type="transmembrane region" description="Helical" evidence="6">
    <location>
        <begin position="44"/>
        <end position="66"/>
    </location>
</feature>
<comment type="subcellular location">
    <subcellularLocation>
        <location evidence="1">Membrane</location>
        <topology evidence="1">Single-pass membrane protein</topology>
    </subcellularLocation>
</comment>
<evidence type="ECO:0000313" key="8">
    <source>
        <dbReference type="Proteomes" id="UP000290407"/>
    </source>
</evidence>
<proteinExistence type="predicted"/>
<dbReference type="EMBL" id="SBLB01000003">
    <property type="protein sequence ID" value="RYC69719.1"/>
    <property type="molecule type" value="Genomic_DNA"/>
</dbReference>
<sequence>MIPSPRTAAKTSTRPPEPPARVTYDAAGRSDALSEVLAHPPSSIVRWGTSVFLGALILLLAGAWLIHYPDVIQGTVLITTERPPLKLLAKANGRLTALLVHDNAMVKRGALLAEIENTTRLENVPALRRFITDARQFLNDPTLPLPLLADHTTLGDVQEDYNQLVKSYRDYKRLLTDAYYGQQARTLRQQIGDYQQLIDLNERQLALIEQEYTNADQTYQINASLYRQKLYARLEFLAMENSYLQKKKERESFRKIIVENRLTLTDKNQQLSELTHQFLQQTRAHRDKIDQHIRSIENALQIWQHTYLLTAPADGRVLFLKQLNQDQPVRTADTLFAILPAIQQPFVGVVTVAAPGTGKVEVGQLVILKLNDFPAREYGVLRGRVTAISPTTTPGRYRLSVSLPNGLLSSYGQQLKVTSEASGSAEVVTNDLRLLERAYQRLRGGFE</sequence>
<keyword evidence="8" id="KW-1185">Reference proteome</keyword>
<evidence type="ECO:0000256" key="2">
    <source>
        <dbReference type="ARBA" id="ARBA00022692"/>
    </source>
</evidence>
<evidence type="ECO:0000256" key="1">
    <source>
        <dbReference type="ARBA" id="ARBA00004167"/>
    </source>
</evidence>
<feature type="region of interest" description="Disordered" evidence="5">
    <location>
        <begin position="1"/>
        <end position="21"/>
    </location>
</feature>
<organism evidence="7 8">
    <name type="scientific">Spirosoma sordidisoli</name>
    <dbReference type="NCBI Taxonomy" id="2502893"/>
    <lineage>
        <taxon>Bacteria</taxon>
        <taxon>Pseudomonadati</taxon>
        <taxon>Bacteroidota</taxon>
        <taxon>Cytophagia</taxon>
        <taxon>Cytophagales</taxon>
        <taxon>Cytophagaceae</taxon>
        <taxon>Spirosoma</taxon>
    </lineage>
</organism>
<name>A0A4Q2USA7_9BACT</name>
<dbReference type="Proteomes" id="UP000290407">
    <property type="component" value="Unassembled WGS sequence"/>
</dbReference>
<dbReference type="GO" id="GO:0016020">
    <property type="term" value="C:membrane"/>
    <property type="evidence" value="ECO:0007669"/>
    <property type="project" value="UniProtKB-SubCell"/>
</dbReference>
<evidence type="ECO:0000256" key="3">
    <source>
        <dbReference type="ARBA" id="ARBA00022989"/>
    </source>
</evidence>
<protein>
    <submittedName>
        <fullName evidence="7">HlyD family efflux transporter periplasmic adaptor subunit</fullName>
    </submittedName>
</protein>
<keyword evidence="3 6" id="KW-1133">Transmembrane helix</keyword>
<dbReference type="PRINTS" id="PR01490">
    <property type="entry name" value="RTXTOXIND"/>
</dbReference>
<evidence type="ECO:0000313" key="7">
    <source>
        <dbReference type="EMBL" id="RYC69719.1"/>
    </source>
</evidence>
<evidence type="ECO:0000256" key="5">
    <source>
        <dbReference type="SAM" id="MobiDB-lite"/>
    </source>
</evidence>
<reference evidence="7 8" key="1">
    <citation type="submission" date="2019-01" db="EMBL/GenBank/DDBJ databases">
        <title>Spirosoma flava sp. nov., a propanil-degrading bacterium isolated from herbicide-contaminated soil.</title>
        <authorList>
            <person name="Zhang L."/>
            <person name="Jiang J.-D."/>
        </authorList>
    </citation>
    <scope>NUCLEOTIDE SEQUENCE [LARGE SCALE GENOMIC DNA]</scope>
    <source>
        <strain evidence="7 8">TY50</strain>
    </source>
</reference>
<comment type="caution">
    <text evidence="7">The sequence shown here is derived from an EMBL/GenBank/DDBJ whole genome shotgun (WGS) entry which is preliminary data.</text>
</comment>
<gene>
    <name evidence="7" type="ORF">EQG79_14075</name>
</gene>
<dbReference type="AlphaFoldDB" id="A0A4Q2USA7"/>
<dbReference type="InterPro" id="IPR050739">
    <property type="entry name" value="MFP"/>
</dbReference>
<accession>A0A4Q2USA7</accession>
<evidence type="ECO:0000256" key="4">
    <source>
        <dbReference type="ARBA" id="ARBA00023136"/>
    </source>
</evidence>
<dbReference type="RefSeq" id="WP_129602010.1">
    <property type="nucleotide sequence ID" value="NZ_SBLB01000003.1"/>
</dbReference>
<evidence type="ECO:0000256" key="6">
    <source>
        <dbReference type="SAM" id="Phobius"/>
    </source>
</evidence>
<dbReference type="PANTHER" id="PTHR30386:SF26">
    <property type="entry name" value="TRANSPORT PROTEIN COMB"/>
    <property type="match status" value="1"/>
</dbReference>
<keyword evidence="2 6" id="KW-0812">Transmembrane</keyword>
<keyword evidence="4 6" id="KW-0472">Membrane</keyword>
<dbReference type="PANTHER" id="PTHR30386">
    <property type="entry name" value="MEMBRANE FUSION SUBUNIT OF EMRAB-TOLC MULTIDRUG EFFLUX PUMP"/>
    <property type="match status" value="1"/>
</dbReference>